<dbReference type="InterPro" id="IPR004107">
    <property type="entry name" value="Integrase_SAM-like_N"/>
</dbReference>
<feature type="domain" description="Core-binding (CB)" evidence="6">
    <location>
        <begin position="2"/>
        <end position="83"/>
    </location>
</feature>
<dbReference type="Proteomes" id="UP000723714">
    <property type="component" value="Unassembled WGS sequence"/>
</dbReference>
<accession>A0ABS6D9M3</accession>
<keyword evidence="3 4" id="KW-0238">DNA-binding</keyword>
<evidence type="ECO:0000313" key="7">
    <source>
        <dbReference type="EMBL" id="MBU3878310.1"/>
    </source>
</evidence>
<comment type="similarity">
    <text evidence="2">Belongs to the 'phage' integrase family.</text>
</comment>
<organism evidence="7 8">
    <name type="scientific">Faecalicatena faecalis</name>
    <dbReference type="NCBI Taxonomy" id="2726362"/>
    <lineage>
        <taxon>Bacteria</taxon>
        <taxon>Bacillati</taxon>
        <taxon>Bacillota</taxon>
        <taxon>Clostridia</taxon>
        <taxon>Lachnospirales</taxon>
        <taxon>Lachnospiraceae</taxon>
        <taxon>Faecalicatena</taxon>
    </lineage>
</organism>
<dbReference type="PANTHER" id="PTHR30349">
    <property type="entry name" value="PHAGE INTEGRASE-RELATED"/>
    <property type="match status" value="1"/>
</dbReference>
<dbReference type="InterPro" id="IPR044068">
    <property type="entry name" value="CB"/>
</dbReference>
<comment type="caution">
    <text evidence="7">The sequence shown here is derived from an EMBL/GenBank/DDBJ whole genome shotgun (WGS) entry which is preliminary data.</text>
</comment>
<evidence type="ECO:0000259" key="6">
    <source>
        <dbReference type="PROSITE" id="PS51900"/>
    </source>
</evidence>
<evidence type="ECO:0000313" key="8">
    <source>
        <dbReference type="Proteomes" id="UP000723714"/>
    </source>
</evidence>
<evidence type="ECO:0000256" key="4">
    <source>
        <dbReference type="PROSITE-ProRule" id="PRU01248"/>
    </source>
</evidence>
<dbReference type="PROSITE" id="PS51898">
    <property type="entry name" value="TYR_RECOMBINASE"/>
    <property type="match status" value="1"/>
</dbReference>
<keyword evidence="8" id="KW-1185">Reference proteome</keyword>
<dbReference type="PANTHER" id="PTHR30349:SF41">
    <property type="entry name" value="INTEGRASE_RECOMBINASE PROTEIN MJ0367-RELATED"/>
    <property type="match status" value="1"/>
</dbReference>
<evidence type="ECO:0000256" key="3">
    <source>
        <dbReference type="ARBA" id="ARBA00023125"/>
    </source>
</evidence>
<name>A0ABS6D9M3_9FIRM</name>
<evidence type="ECO:0000256" key="1">
    <source>
        <dbReference type="ARBA" id="ARBA00003283"/>
    </source>
</evidence>
<gene>
    <name evidence="7" type="ORF">HGO97_021130</name>
</gene>
<sequence>MKNLETLLKDYLKYCENIKKLDSKTLKAYRIDLMQFHEFMLTVPNFADKTAINEFISSLHKKYQPKTTKRKIAALKAFFHYLVYEEIIYSNPFDKINVKFREPLILPRTIPEPIIEDFLSTMYYYHSHSRTEYQQNAILRDITIIELLFATGVRISELCTLKIQQVDLASFKITIYGKGSKERMIQVTNNDVKKILLEYYTVFQDDIIATGWFFINRLHQRFTEQSVRSMIVKYLNLAGVDMHITPHMFRHSFATLLLEADVDIRYIQKLLGHSSIKTTEIYTNVSMTKQNNILMTKHPRNTMKCGF</sequence>
<dbReference type="InterPro" id="IPR050090">
    <property type="entry name" value="Tyrosine_recombinase_XerCD"/>
</dbReference>
<comment type="function">
    <text evidence="1">Site-specific tyrosine recombinase, which acts by catalyzing the cutting and rejoining of the recombining DNA molecules.</text>
</comment>
<dbReference type="RefSeq" id="WP_216244996.1">
    <property type="nucleotide sequence ID" value="NZ_JABACJ020000031.1"/>
</dbReference>
<evidence type="ECO:0000259" key="5">
    <source>
        <dbReference type="PROSITE" id="PS51898"/>
    </source>
</evidence>
<dbReference type="InterPro" id="IPR002104">
    <property type="entry name" value="Integrase_catalytic"/>
</dbReference>
<dbReference type="Pfam" id="PF02899">
    <property type="entry name" value="Phage_int_SAM_1"/>
    <property type="match status" value="1"/>
</dbReference>
<reference evidence="7 8" key="1">
    <citation type="submission" date="2021-06" db="EMBL/GenBank/DDBJ databases">
        <title>Faecalicatena sp. nov. isolated from porcine feces.</title>
        <authorList>
            <person name="Oh B.S."/>
            <person name="Lee J.H."/>
        </authorList>
    </citation>
    <scope>NUCLEOTIDE SEQUENCE [LARGE SCALE GENOMIC DNA]</scope>
    <source>
        <strain evidence="7 8">AGMB00832</strain>
    </source>
</reference>
<evidence type="ECO:0000256" key="2">
    <source>
        <dbReference type="ARBA" id="ARBA00008857"/>
    </source>
</evidence>
<dbReference type="Pfam" id="PF00589">
    <property type="entry name" value="Phage_integrase"/>
    <property type="match status" value="1"/>
</dbReference>
<dbReference type="PROSITE" id="PS51900">
    <property type="entry name" value="CB"/>
    <property type="match status" value="1"/>
</dbReference>
<dbReference type="EMBL" id="JABACJ020000031">
    <property type="protein sequence ID" value="MBU3878310.1"/>
    <property type="molecule type" value="Genomic_DNA"/>
</dbReference>
<proteinExistence type="inferred from homology"/>
<protein>
    <submittedName>
        <fullName evidence="7">Tyrosine-type recombinase/integrase</fullName>
    </submittedName>
</protein>
<feature type="domain" description="Tyr recombinase" evidence="5">
    <location>
        <begin position="105"/>
        <end position="295"/>
    </location>
</feature>